<comment type="caution">
    <text evidence="1">The sequence shown here is derived from an EMBL/GenBank/DDBJ whole genome shotgun (WGS) entry which is preliminary data.</text>
</comment>
<organism evidence="1">
    <name type="scientific">marine sediment metagenome</name>
    <dbReference type="NCBI Taxonomy" id="412755"/>
    <lineage>
        <taxon>unclassified sequences</taxon>
        <taxon>metagenomes</taxon>
        <taxon>ecological metagenomes</taxon>
    </lineage>
</organism>
<protein>
    <submittedName>
        <fullName evidence="1">Uncharacterized protein</fullName>
    </submittedName>
</protein>
<dbReference type="EMBL" id="LAZR01016080">
    <property type="protein sequence ID" value="KKM06056.1"/>
    <property type="molecule type" value="Genomic_DNA"/>
</dbReference>
<name>A0A0F9JJY3_9ZZZZ</name>
<gene>
    <name evidence="1" type="ORF">LCGC14_1747790</name>
</gene>
<sequence>MYGACTDCSAPLQRPLSYVRALRPGESLQSGVIRDPLCRPCWKEDYGKVCGERAKARLND</sequence>
<dbReference type="AlphaFoldDB" id="A0A0F9JJY3"/>
<accession>A0A0F9JJY3</accession>
<proteinExistence type="predicted"/>
<reference evidence="1" key="1">
    <citation type="journal article" date="2015" name="Nature">
        <title>Complex archaea that bridge the gap between prokaryotes and eukaryotes.</title>
        <authorList>
            <person name="Spang A."/>
            <person name="Saw J.H."/>
            <person name="Jorgensen S.L."/>
            <person name="Zaremba-Niedzwiedzka K."/>
            <person name="Martijn J."/>
            <person name="Lind A.E."/>
            <person name="van Eijk R."/>
            <person name="Schleper C."/>
            <person name="Guy L."/>
            <person name="Ettema T.J."/>
        </authorList>
    </citation>
    <scope>NUCLEOTIDE SEQUENCE</scope>
</reference>
<evidence type="ECO:0000313" key="1">
    <source>
        <dbReference type="EMBL" id="KKM06056.1"/>
    </source>
</evidence>